<gene>
    <name evidence="3" type="ORF">KI688_001817</name>
</gene>
<evidence type="ECO:0000313" key="3">
    <source>
        <dbReference type="EMBL" id="KAG9065529.1"/>
    </source>
</evidence>
<feature type="transmembrane region" description="Helical" evidence="2">
    <location>
        <begin position="323"/>
        <end position="347"/>
    </location>
</feature>
<reference evidence="3" key="1">
    <citation type="submission" date="2021-06" db="EMBL/GenBank/DDBJ databases">
        <title>Genome Sequence of Mortierella hyaline Strain SCG-10, a Cold-Adapted, Nitrate-Reducing Fungus Isolated from Soil in Minnesota, USA.</title>
        <authorList>
            <person name="Aldossari N."/>
        </authorList>
    </citation>
    <scope>NUCLEOTIDE SEQUENCE</scope>
    <source>
        <strain evidence="3">SCG-10</strain>
    </source>
</reference>
<comment type="caution">
    <text evidence="3">The sequence shown here is derived from an EMBL/GenBank/DDBJ whole genome shotgun (WGS) entry which is preliminary data.</text>
</comment>
<sequence length="374" mass="43392">MLHKFLFDVAIDYRTTTEFYLHTLLLLILPILVGSFQNLKQYQRWISYYSIYTWVIEDEIYILSDITIFVYMEVVFQHYLKAIAGGQSIPRSIYFSSWVSNTTFESYITAHRSKENANDNEESSNKRQPAPITTASTTTTTSRSTTTATIKTKLGYLLATTVLLVTVYQDIKTKYMDYICRDSWDFFDPSFVSTANYLTQNPNSPAYCFPTLSTFEMALFRCSPSFHYHLSSFFHMSFTRLSALCFALAWSTIPTTVVVAAWRQMWNSPSSHRFRKVHYIIFMYPLKAAVLFLILYYTTDQQEEAEGADYSASSWVDVEAKYLLVWFVLFRAVAKLAFGLGLIWNLYVAHSKDATIDSIPFSHQEERKEMEQQA</sequence>
<proteinExistence type="predicted"/>
<feature type="transmembrane region" description="Helical" evidence="2">
    <location>
        <begin position="20"/>
        <end position="39"/>
    </location>
</feature>
<feature type="transmembrane region" description="Helical" evidence="2">
    <location>
        <begin position="154"/>
        <end position="171"/>
    </location>
</feature>
<keyword evidence="2" id="KW-1133">Transmembrane helix</keyword>
<protein>
    <submittedName>
        <fullName evidence="3">Uncharacterized protein</fullName>
    </submittedName>
</protein>
<feature type="transmembrane region" description="Helical" evidence="2">
    <location>
        <begin position="277"/>
        <end position="297"/>
    </location>
</feature>
<dbReference type="Proteomes" id="UP000707451">
    <property type="component" value="Unassembled WGS sequence"/>
</dbReference>
<feature type="compositionally biased region" description="Low complexity" evidence="1">
    <location>
        <begin position="132"/>
        <end position="141"/>
    </location>
</feature>
<feature type="region of interest" description="Disordered" evidence="1">
    <location>
        <begin position="114"/>
        <end position="141"/>
    </location>
</feature>
<feature type="transmembrane region" description="Helical" evidence="2">
    <location>
        <begin position="241"/>
        <end position="265"/>
    </location>
</feature>
<organism evidence="3 4">
    <name type="scientific">Linnemannia hyalina</name>
    <dbReference type="NCBI Taxonomy" id="64524"/>
    <lineage>
        <taxon>Eukaryota</taxon>
        <taxon>Fungi</taxon>
        <taxon>Fungi incertae sedis</taxon>
        <taxon>Mucoromycota</taxon>
        <taxon>Mortierellomycotina</taxon>
        <taxon>Mortierellomycetes</taxon>
        <taxon>Mortierellales</taxon>
        <taxon>Mortierellaceae</taxon>
        <taxon>Linnemannia</taxon>
    </lineage>
</organism>
<accession>A0A9P8BR27</accession>
<keyword evidence="2" id="KW-0472">Membrane</keyword>
<evidence type="ECO:0000256" key="1">
    <source>
        <dbReference type="SAM" id="MobiDB-lite"/>
    </source>
</evidence>
<evidence type="ECO:0000313" key="4">
    <source>
        <dbReference type="Proteomes" id="UP000707451"/>
    </source>
</evidence>
<keyword evidence="2" id="KW-0812">Transmembrane</keyword>
<keyword evidence="4" id="KW-1185">Reference proteome</keyword>
<dbReference type="EMBL" id="JAHRHY010000011">
    <property type="protein sequence ID" value="KAG9065529.1"/>
    <property type="molecule type" value="Genomic_DNA"/>
</dbReference>
<dbReference type="AlphaFoldDB" id="A0A9P8BR27"/>
<name>A0A9P8BR27_9FUNG</name>
<dbReference type="OrthoDB" id="2438214at2759"/>
<evidence type="ECO:0000256" key="2">
    <source>
        <dbReference type="SAM" id="Phobius"/>
    </source>
</evidence>